<dbReference type="OrthoDB" id="5827905at2"/>
<organism evidence="1 2">
    <name type="scientific">Cupriavidus metallidurans</name>
    <dbReference type="NCBI Taxonomy" id="119219"/>
    <lineage>
        <taxon>Bacteria</taxon>
        <taxon>Pseudomonadati</taxon>
        <taxon>Pseudomonadota</taxon>
        <taxon>Betaproteobacteria</taxon>
        <taxon>Burkholderiales</taxon>
        <taxon>Burkholderiaceae</taxon>
        <taxon>Cupriavidus</taxon>
    </lineage>
</organism>
<dbReference type="InterPro" id="IPR027417">
    <property type="entry name" value="P-loop_NTPase"/>
</dbReference>
<gene>
    <name evidence="1" type="ORF">DDF84_008745</name>
</gene>
<dbReference type="InterPro" id="IPR012036">
    <property type="entry name" value="Phage_Mu_Gp28"/>
</dbReference>
<dbReference type="Proteomes" id="UP000253772">
    <property type="component" value="Chromosome c1"/>
</dbReference>
<dbReference type="Gene3D" id="3.40.50.300">
    <property type="entry name" value="P-loop containing nucleotide triphosphate hydrolases"/>
    <property type="match status" value="1"/>
</dbReference>
<dbReference type="Pfam" id="PF03237">
    <property type="entry name" value="Terminase_6N"/>
    <property type="match status" value="1"/>
</dbReference>
<dbReference type="PIRSF" id="PIRSF007056">
    <property type="entry name" value="UCP007056"/>
    <property type="match status" value="1"/>
</dbReference>
<evidence type="ECO:0000313" key="1">
    <source>
        <dbReference type="EMBL" id="QBP11663.1"/>
    </source>
</evidence>
<name>A0A482IVT1_9BURK</name>
<dbReference type="Gene3D" id="3.30.420.240">
    <property type="match status" value="1"/>
</dbReference>
<sequence length="498" mass="55452">MARAAADAALRAPAVLLPYQQRWCADTAPVKICEKSRRIGLSWAEAADSALMAASDAGMDTWYVGYNKDMAQEFILDCADWARSYGMVAGEIEETEEVFVEGDERKAILAFVIRFASGFRITALSSRPSNLRGKQGRVIIDEAAFHDQLGELLKAAMALLIWGGQVHIISTHDGADNPFAELIEECRAGKKPYSVHRIPFVQALAEGLYQRVCLKKGIPWTIEGERAWAKEIRDFYGEDAEEELDCVPKRGGGKYLSIALIESRMSADTTILEISRNDEFVVLPEHIRMADIADWCNAQLLPLLAKIPSTVRSYYGQDFGRSGDLSSGVPLIQANDLVRRLPFLLEMANIPFECQKQLVFFLLDRLPNLMGAAFDATGNGAYLAEVAMQRYGRNRVDEIKLSQDWYMRWMPKLKAGLEDGNLDGLPKHDGVRDDLRGIEKVKGIPMVVRRTAGKDKQQRHGDSAVALCLANYASYELNKGPVRVTSRPRRGGDIARGY</sequence>
<proteinExistence type="predicted"/>
<dbReference type="AlphaFoldDB" id="A0A482IVT1"/>
<reference evidence="1 2" key="1">
    <citation type="submission" date="2019-03" db="EMBL/GenBank/DDBJ databases">
        <title>Comparative insights into the high quality Complete genome sequence of highly metal resistant Cupriavidus metallidurans strain BS1 isolated from a gold-copper mine.</title>
        <authorList>
            <person name="Mazhar H.S."/>
            <person name="Rensing C."/>
        </authorList>
    </citation>
    <scope>NUCLEOTIDE SEQUENCE [LARGE SCALE GENOMIC DNA]</scope>
    <source>
        <strain evidence="1 2">BS1</strain>
    </source>
</reference>
<protein>
    <recommendedName>
        <fullName evidence="3">Mu-like prophage FluMu protein gp28</fullName>
    </recommendedName>
</protein>
<evidence type="ECO:0008006" key="3">
    <source>
        <dbReference type="Google" id="ProtNLM"/>
    </source>
</evidence>
<dbReference type="EMBL" id="CP037900">
    <property type="protein sequence ID" value="QBP11663.1"/>
    <property type="molecule type" value="Genomic_DNA"/>
</dbReference>
<accession>A0A482IVT1</accession>
<evidence type="ECO:0000313" key="2">
    <source>
        <dbReference type="Proteomes" id="UP000253772"/>
    </source>
</evidence>